<dbReference type="SUPFAM" id="SSF52038">
    <property type="entry name" value="Barstar-related"/>
    <property type="match status" value="1"/>
</dbReference>
<name>A0A5C7SJ54_THASP</name>
<dbReference type="RefSeq" id="WP_276659506.1">
    <property type="nucleotide sequence ID" value="NZ_SSFD01000226.1"/>
</dbReference>
<protein>
    <submittedName>
        <fullName evidence="3">Barnase inhibitor</fullName>
    </submittedName>
</protein>
<evidence type="ECO:0000256" key="1">
    <source>
        <dbReference type="ARBA" id="ARBA00006845"/>
    </source>
</evidence>
<sequence length="121" mass="13070">MSHTSHAPAAQPTPPLRIDLAGCTDKAGLLARIATALRFPDWFGHNWDALSDCLCDLSWLPAAAYRLEFLHADVLRATAPETFATLCEILDEAGDFWRAEGVGFGHTFIPALPEAPSGAPR</sequence>
<dbReference type="InterPro" id="IPR035905">
    <property type="entry name" value="Barstar-like_sf"/>
</dbReference>
<evidence type="ECO:0000313" key="3">
    <source>
        <dbReference type="EMBL" id="TXH83006.1"/>
    </source>
</evidence>
<dbReference type="AlphaFoldDB" id="A0A5C7SJ54"/>
<proteinExistence type="inferred from homology"/>
<evidence type="ECO:0000313" key="4">
    <source>
        <dbReference type="Proteomes" id="UP000321192"/>
    </source>
</evidence>
<dbReference type="CDD" id="cd05141">
    <property type="entry name" value="Barstar_evA4336-like"/>
    <property type="match status" value="1"/>
</dbReference>
<dbReference type="Gene3D" id="3.30.370.10">
    <property type="entry name" value="Barstar-like"/>
    <property type="match status" value="1"/>
</dbReference>
<evidence type="ECO:0000259" key="2">
    <source>
        <dbReference type="Pfam" id="PF01337"/>
    </source>
</evidence>
<dbReference type="Proteomes" id="UP000321192">
    <property type="component" value="Unassembled WGS sequence"/>
</dbReference>
<organism evidence="3 4">
    <name type="scientific">Thauera aminoaromatica</name>
    <dbReference type="NCBI Taxonomy" id="164330"/>
    <lineage>
        <taxon>Bacteria</taxon>
        <taxon>Pseudomonadati</taxon>
        <taxon>Pseudomonadota</taxon>
        <taxon>Betaproteobacteria</taxon>
        <taxon>Rhodocyclales</taxon>
        <taxon>Zoogloeaceae</taxon>
        <taxon>Thauera</taxon>
    </lineage>
</organism>
<dbReference type="InterPro" id="IPR000468">
    <property type="entry name" value="Barstar"/>
</dbReference>
<gene>
    <name evidence="3" type="ORF">E6Q80_14250</name>
</gene>
<comment type="similarity">
    <text evidence="1">Belongs to the barstar family.</text>
</comment>
<comment type="caution">
    <text evidence="3">The sequence shown here is derived from an EMBL/GenBank/DDBJ whole genome shotgun (WGS) entry which is preliminary data.</text>
</comment>
<dbReference type="EMBL" id="SSFD01000226">
    <property type="protein sequence ID" value="TXH83006.1"/>
    <property type="molecule type" value="Genomic_DNA"/>
</dbReference>
<accession>A0A5C7SJ54</accession>
<reference evidence="3 4" key="1">
    <citation type="submission" date="2018-09" db="EMBL/GenBank/DDBJ databases">
        <title>Metagenome Assembled Genomes from an Advanced Water Purification Facility.</title>
        <authorList>
            <person name="Stamps B.W."/>
            <person name="Spear J.R."/>
        </authorList>
    </citation>
    <scope>NUCLEOTIDE SEQUENCE [LARGE SCALE GENOMIC DNA]</scope>
    <source>
        <strain evidence="3">Bin_27_1</strain>
    </source>
</reference>
<feature type="domain" description="Barstar (barnase inhibitor)" evidence="2">
    <location>
        <begin position="16"/>
        <end position="105"/>
    </location>
</feature>
<dbReference type="Pfam" id="PF01337">
    <property type="entry name" value="Barstar"/>
    <property type="match status" value="1"/>
</dbReference>